<dbReference type="PIRSF" id="PIRSF000197">
    <property type="entry name" value="Bifunct_PutA"/>
    <property type="match status" value="1"/>
</dbReference>
<feature type="domain" description="Proline dehydrogenase" evidence="7">
    <location>
        <begin position="183"/>
        <end position="478"/>
    </location>
</feature>
<dbReference type="SUPFAM" id="SSF51730">
    <property type="entry name" value="FAD-linked oxidoreductase"/>
    <property type="match status" value="1"/>
</dbReference>
<dbReference type="InterPro" id="IPR050485">
    <property type="entry name" value="Proline_metab_enzyme"/>
</dbReference>
<dbReference type="Pfam" id="PF00171">
    <property type="entry name" value="Aldedh"/>
    <property type="match status" value="1"/>
</dbReference>
<dbReference type="EC" id="1.2.1.88" evidence="2"/>
<evidence type="ECO:0000259" key="6">
    <source>
        <dbReference type="Pfam" id="PF00171"/>
    </source>
</evidence>
<evidence type="ECO:0000259" key="7">
    <source>
        <dbReference type="Pfam" id="PF01619"/>
    </source>
</evidence>
<reference evidence="9" key="1">
    <citation type="submission" date="2018-06" db="EMBL/GenBank/DDBJ databases">
        <authorList>
            <person name="Zhirakovskaya E."/>
        </authorList>
    </citation>
    <scope>NUCLEOTIDE SEQUENCE</scope>
</reference>
<dbReference type="InterPro" id="IPR015590">
    <property type="entry name" value="Aldehyde_DH_dom"/>
</dbReference>
<keyword evidence="4" id="KW-0520">NAD</keyword>
<name>A0A3B0RXR3_9ZZZZ</name>
<feature type="domain" description="Aldehyde dehydrogenase" evidence="6">
    <location>
        <begin position="563"/>
        <end position="1018"/>
    </location>
</feature>
<dbReference type="InterPro" id="IPR002872">
    <property type="entry name" value="Proline_DH_dom"/>
</dbReference>
<dbReference type="Gene3D" id="3.40.605.10">
    <property type="entry name" value="Aldehyde Dehydrogenase, Chain A, domain 1"/>
    <property type="match status" value="1"/>
</dbReference>
<accession>A0A3B0RXR3</accession>
<dbReference type="SUPFAM" id="SSF81935">
    <property type="entry name" value="N-terminal domain of bifunctional PutA protein"/>
    <property type="match status" value="1"/>
</dbReference>
<dbReference type="GO" id="GO:0010133">
    <property type="term" value="P:L-proline catabolic process to L-glutamate"/>
    <property type="evidence" value="ECO:0007669"/>
    <property type="project" value="InterPro"/>
</dbReference>
<dbReference type="PANTHER" id="PTHR42862:SF1">
    <property type="entry name" value="DELTA-1-PYRROLINE-5-CARBOXYLATE DEHYDROGENASE 2, ISOFORM A-RELATED"/>
    <property type="match status" value="1"/>
</dbReference>
<dbReference type="InterPro" id="IPR016162">
    <property type="entry name" value="Ald_DH_N"/>
</dbReference>
<dbReference type="InterPro" id="IPR024089">
    <property type="entry name" value="PRODH_PutA_dom_I/II"/>
</dbReference>
<dbReference type="InterPro" id="IPR016161">
    <property type="entry name" value="Ald_DH/histidinol_DH"/>
</dbReference>
<dbReference type="InterPro" id="IPR025703">
    <property type="entry name" value="Bifunct_PutA"/>
</dbReference>
<feature type="domain" description="Proline dehydrogenase PutA" evidence="8">
    <location>
        <begin position="59"/>
        <end position="172"/>
    </location>
</feature>
<gene>
    <name evidence="9" type="ORF">MNBD_ALPHA08-1901</name>
</gene>
<dbReference type="CDD" id="cd07125">
    <property type="entry name" value="ALDH_PutA-P5CDH"/>
    <property type="match status" value="1"/>
</dbReference>
<keyword evidence="3 9" id="KW-0560">Oxidoreductase</keyword>
<evidence type="ECO:0000256" key="3">
    <source>
        <dbReference type="ARBA" id="ARBA00023002"/>
    </source>
</evidence>
<dbReference type="InterPro" id="IPR024082">
    <property type="entry name" value="PRODH_PutA_dom_II"/>
</dbReference>
<organism evidence="9">
    <name type="scientific">hydrothermal vent metagenome</name>
    <dbReference type="NCBI Taxonomy" id="652676"/>
    <lineage>
        <taxon>unclassified sequences</taxon>
        <taxon>metagenomes</taxon>
        <taxon>ecological metagenomes</taxon>
    </lineage>
</organism>
<dbReference type="Gene3D" id="3.40.309.10">
    <property type="entry name" value="Aldehyde Dehydrogenase, Chain A, domain 2"/>
    <property type="match status" value="1"/>
</dbReference>
<dbReference type="InterPro" id="IPR016160">
    <property type="entry name" value="Ald_DH_CS_CYS"/>
</dbReference>
<dbReference type="InterPro" id="IPR029041">
    <property type="entry name" value="FAD-linked_oxidoreductase-like"/>
</dbReference>
<dbReference type="NCBIfam" id="TIGR01238">
    <property type="entry name" value="D1pyr5carbox3"/>
    <property type="match status" value="1"/>
</dbReference>
<dbReference type="AlphaFoldDB" id="A0A3B0RXR3"/>
<dbReference type="FunFam" id="3.40.309.10:FF:000005">
    <property type="entry name" value="1-pyrroline-5-carboxylate dehydrogenase 1"/>
    <property type="match status" value="1"/>
</dbReference>
<comment type="pathway">
    <text evidence="1">Amino-acid degradation; L-proline degradation into L-glutamate; L-glutamate from L-proline: step 2/2.</text>
</comment>
<protein>
    <recommendedName>
        <fullName evidence="2">L-glutamate gamma-semialdehyde dehydrogenase</fullName>
        <ecNumber evidence="2">1.2.1.88</ecNumber>
    </recommendedName>
</protein>
<dbReference type="PROSITE" id="PS00070">
    <property type="entry name" value="ALDEHYDE_DEHYDR_CYS"/>
    <property type="match status" value="1"/>
</dbReference>
<evidence type="ECO:0000259" key="8">
    <source>
        <dbReference type="Pfam" id="PF14850"/>
    </source>
</evidence>
<dbReference type="GO" id="GO:0003700">
    <property type="term" value="F:DNA-binding transcription factor activity"/>
    <property type="evidence" value="ECO:0007669"/>
    <property type="project" value="InterPro"/>
</dbReference>
<dbReference type="SUPFAM" id="SSF53720">
    <property type="entry name" value="ALDH-like"/>
    <property type="match status" value="1"/>
</dbReference>
<evidence type="ECO:0000256" key="2">
    <source>
        <dbReference type="ARBA" id="ARBA00012884"/>
    </source>
</evidence>
<sequence length="1040" mass="112457">MTSVTDRAIKTEPFPDETSLVEALAHAARFSPQESVEVEEQARQLVTAIRAGRKQSGGIEEFMQEYELSSREGLVLMCLAEALLRIPDAITADKLIADKIGGAEWEKHMGSSQSLFVNASTWGLMLTGTLLDPENAAKKDTVGYLTRLVSKLGEPVIRQAMRHAMKIMGKQFVLGRDIKEALSVAEPLRQAGYRFSFDMLGEAAHTKSDAEKYFNAYQNALSHMAKSGKADGGDIFQQPSISIKLSAIHPRFEEKQFDRVMVELVPRLTGLAVQAKKANLGLTIDAEEMDRLDLSLDVIKALAENPELANWNGLGLAVQAYSRRAMPVLKWLADLAGQTSRVIPVRLVKGAYWDTEIKLAQEAGLEDYPVFTRKVSTDVSYLACARYLLENRKLFYPQFASHNAQTLASISVMAGNKTGYECQRLHGMGQALFDQVIDKQGLDLPARIYAPVGSHEDLLAYLVRRLLENGANSSFVNRLSDDGLPIEEIIENPVNKLSSLEQIPNPGIVMPGDIFAPRKNSSGIALWHQSTRQENLTGMEKHRGSIEASAIIDGKEVSGEMPHEVLAPYDHSIVVGRVSHARKEQVQKALATATVAQRDWNGIGGGQRAEILEKAAGLFEKNRLKLMSLLIREAGKTVDNALGDIREAVDFLRYYAAQAREKFSSPTSLPGPTGENNELYLEGRGVFACIAPWNFPLAIFTGQISAALAAGNAVVAKPAEQTPLIASVAVKLLHEAGVHPSALQFLPGRGAEIGAELVGNLHTSGVAFTGSTETAQIINQSLAARQGPIVPFIAETGGMNTMLADSSALPEQVVSDVVYSAFDSAGQRCSAARILFVQSDIAGRVIAMLQGAMEELQIGNPENYQTDIGPVIDQQAKSILDAHKAKMADMGKTLMDMPLSSQSQSGTFVSPAAYQLDSIEPLKREVFGPVLHVVTFSADRLGQVCDAVNQTGYGLTFGLHTRIEQTAREVSQRIRAGNIYINRNQIGAVVGAQPFGGHRLSGTGPKAGGPNYLTRFATETVVSTDTTASGGNAALLSLTG</sequence>
<dbReference type="GO" id="GO:0003842">
    <property type="term" value="F:L-glutamate gamma-semialdehyde dehydrogenase activity"/>
    <property type="evidence" value="ECO:0007669"/>
    <property type="project" value="UniProtKB-EC"/>
</dbReference>
<dbReference type="Pfam" id="PF14850">
    <property type="entry name" value="Pro_dh-DNA_bdg"/>
    <property type="match status" value="1"/>
</dbReference>
<dbReference type="PANTHER" id="PTHR42862">
    <property type="entry name" value="DELTA-1-PYRROLINE-5-CARBOXYLATE DEHYDROGENASE 1, ISOFORM A-RELATED"/>
    <property type="match status" value="1"/>
</dbReference>
<dbReference type="Gene3D" id="1.20.5.460">
    <property type="entry name" value="Single helix bin"/>
    <property type="match status" value="1"/>
</dbReference>
<evidence type="ECO:0000313" key="9">
    <source>
        <dbReference type="EMBL" id="VAV88135.1"/>
    </source>
</evidence>
<comment type="catalytic activity">
    <reaction evidence="5">
        <text>L-glutamate 5-semialdehyde + NAD(+) + H2O = L-glutamate + NADH + 2 H(+)</text>
        <dbReference type="Rhea" id="RHEA:30235"/>
        <dbReference type="ChEBI" id="CHEBI:15377"/>
        <dbReference type="ChEBI" id="CHEBI:15378"/>
        <dbReference type="ChEBI" id="CHEBI:29985"/>
        <dbReference type="ChEBI" id="CHEBI:57540"/>
        <dbReference type="ChEBI" id="CHEBI:57945"/>
        <dbReference type="ChEBI" id="CHEBI:58066"/>
        <dbReference type="EC" id="1.2.1.88"/>
    </reaction>
</comment>
<dbReference type="Gene3D" id="3.20.20.220">
    <property type="match status" value="1"/>
</dbReference>
<evidence type="ECO:0000256" key="5">
    <source>
        <dbReference type="ARBA" id="ARBA00048142"/>
    </source>
</evidence>
<dbReference type="InterPro" id="IPR016163">
    <property type="entry name" value="Ald_DH_C"/>
</dbReference>
<evidence type="ECO:0000256" key="1">
    <source>
        <dbReference type="ARBA" id="ARBA00004786"/>
    </source>
</evidence>
<dbReference type="EMBL" id="UOEC01000037">
    <property type="protein sequence ID" value="VAV88135.1"/>
    <property type="molecule type" value="Genomic_DNA"/>
</dbReference>
<dbReference type="NCBIfam" id="NF008869">
    <property type="entry name" value="PRK11904.1"/>
    <property type="match status" value="1"/>
</dbReference>
<dbReference type="InterPro" id="IPR005933">
    <property type="entry name" value="PutA_C"/>
</dbReference>
<dbReference type="GO" id="GO:0009898">
    <property type="term" value="C:cytoplasmic side of plasma membrane"/>
    <property type="evidence" value="ECO:0007669"/>
    <property type="project" value="TreeGrafter"/>
</dbReference>
<proteinExistence type="predicted"/>
<dbReference type="Pfam" id="PF01619">
    <property type="entry name" value="Pro_dh"/>
    <property type="match status" value="1"/>
</dbReference>
<dbReference type="GO" id="GO:0004657">
    <property type="term" value="F:proline dehydrogenase activity"/>
    <property type="evidence" value="ECO:0007669"/>
    <property type="project" value="InterPro"/>
</dbReference>
<evidence type="ECO:0000256" key="4">
    <source>
        <dbReference type="ARBA" id="ARBA00023027"/>
    </source>
</evidence>